<dbReference type="GO" id="GO:0005829">
    <property type="term" value="C:cytosol"/>
    <property type="evidence" value="ECO:0007669"/>
    <property type="project" value="TreeGrafter"/>
</dbReference>
<gene>
    <name evidence="2" type="ORF">ADA01nite_01370</name>
</gene>
<evidence type="ECO:0008006" key="4">
    <source>
        <dbReference type="Google" id="ProtNLM"/>
    </source>
</evidence>
<feature type="coiled-coil region" evidence="1">
    <location>
        <begin position="170"/>
        <end position="250"/>
    </location>
</feature>
<name>A0A511V197_9BACL</name>
<proteinExistence type="predicted"/>
<dbReference type="EMBL" id="BJXX01000011">
    <property type="protein sequence ID" value="GEN32677.1"/>
    <property type="molecule type" value="Genomic_DNA"/>
</dbReference>
<evidence type="ECO:0000256" key="1">
    <source>
        <dbReference type="SAM" id="Coils"/>
    </source>
</evidence>
<dbReference type="Proteomes" id="UP000321157">
    <property type="component" value="Unassembled WGS sequence"/>
</dbReference>
<dbReference type="PANTHER" id="PTHR36846:SF1">
    <property type="entry name" value="PROTEIN VIAA"/>
    <property type="match status" value="1"/>
</dbReference>
<dbReference type="Gene3D" id="3.40.50.410">
    <property type="entry name" value="von Willebrand factor, type A domain"/>
    <property type="match status" value="1"/>
</dbReference>
<evidence type="ECO:0000313" key="2">
    <source>
        <dbReference type="EMBL" id="GEN32677.1"/>
    </source>
</evidence>
<keyword evidence="1" id="KW-0175">Coiled coil</keyword>
<protein>
    <recommendedName>
        <fullName evidence="4">VWFA domain-containing protein</fullName>
    </recommendedName>
</protein>
<dbReference type="InterPro" id="IPR036465">
    <property type="entry name" value="vWFA_dom_sf"/>
</dbReference>
<dbReference type="PANTHER" id="PTHR36846">
    <property type="entry name" value="PROTEIN VIAA"/>
    <property type="match status" value="1"/>
</dbReference>
<dbReference type="AlphaFoldDB" id="A0A511V197"/>
<comment type="caution">
    <text evidence="2">The sequence shown here is derived from an EMBL/GenBank/DDBJ whole genome shotgun (WGS) entry which is preliminary data.</text>
</comment>
<organism evidence="2 3">
    <name type="scientific">Aneurinibacillus danicus</name>
    <dbReference type="NCBI Taxonomy" id="267746"/>
    <lineage>
        <taxon>Bacteria</taxon>
        <taxon>Bacillati</taxon>
        <taxon>Bacillota</taxon>
        <taxon>Bacilli</taxon>
        <taxon>Bacillales</taxon>
        <taxon>Paenibacillaceae</taxon>
        <taxon>Aneurinibacillus group</taxon>
        <taxon>Aneurinibacillus</taxon>
    </lineage>
</organism>
<keyword evidence="3" id="KW-1185">Reference proteome</keyword>
<dbReference type="SUPFAM" id="SSF53300">
    <property type="entry name" value="vWA-like"/>
    <property type="match status" value="1"/>
</dbReference>
<sequence>MMIRSTRVDRYVFDGFIRSSRAAQEWIQEAKQQANWFTVELFADFFLCFYLAKPEIDPGKDAEPFHRWLVDTLRKQYFYRTIHPRTVSQASASFKTALKALMWLTHTYQEEVKQREKDEQQHISLGVDQAEGQQGEEAVQVSEQLSEKQIEKLKLVGYTLQQEKRNAEERQEAQDTRPLVEAEIQALRERISFLQEEMRTEFTKRSKLKQRLKKAEEALAKREKQQKRLARQEKEAMSRLEEELGQWLDTSLKQTLSTEEEESLFLHELLEASQRFANRRWGSELGKLRRQAFDRYLEWVEKLQKHPDLLSFLQEVGRNVHQYRVSKRKRRTTRIPEAYDDLRQSGDISHMLPSEAALLSDEIYEPYFMVKWLEQKLMTYNTTGFIEEPQKGPVICMLDTSHSMRGSKLRLAQIFTMTFAALSLSERRDFLLLLFGAKGELKEQPLYHRKPDWPAFYSLSQMAFGGGTHFDAPIRRGIEFIEQSAAFRDADFVMVTDGVGHISPPVRERLAELGMSRHVRLHSLIVGSARQHLVQKYDILGVSHRVRFATSWEAQEDSNMELLLDVFKNDEQRKNEKY</sequence>
<dbReference type="OrthoDB" id="2502980at2"/>
<evidence type="ECO:0000313" key="3">
    <source>
        <dbReference type="Proteomes" id="UP000321157"/>
    </source>
</evidence>
<accession>A0A511V197</accession>
<reference evidence="2 3" key="1">
    <citation type="submission" date="2019-07" db="EMBL/GenBank/DDBJ databases">
        <title>Whole genome shotgun sequence of Aneurinibacillus danicus NBRC 102444.</title>
        <authorList>
            <person name="Hosoyama A."/>
            <person name="Uohara A."/>
            <person name="Ohji S."/>
            <person name="Ichikawa N."/>
        </authorList>
    </citation>
    <scope>NUCLEOTIDE SEQUENCE [LARGE SCALE GENOMIC DNA]</scope>
    <source>
        <strain evidence="2 3">NBRC 102444</strain>
    </source>
</reference>
<dbReference type="RefSeq" id="WP_146807983.1">
    <property type="nucleotide sequence ID" value="NZ_BJXX01000011.1"/>
</dbReference>